<dbReference type="PANTHER" id="PTHR43377:SF2">
    <property type="entry name" value="BINDING ROSSMANN FOLD OXIDOREDUCTASE, PUTATIVE (AFU_ORTHOLOGUE AFUA_4G00560)-RELATED"/>
    <property type="match status" value="1"/>
</dbReference>
<dbReference type="Gene3D" id="3.30.360.10">
    <property type="entry name" value="Dihydrodipicolinate Reductase, domain 2"/>
    <property type="match status" value="1"/>
</dbReference>
<dbReference type="InterPro" id="IPR036291">
    <property type="entry name" value="NAD(P)-bd_dom_sf"/>
</dbReference>
<name>A0A0M2NFY0_9FIRM</name>
<keyword evidence="4" id="KW-1185">Reference proteome</keyword>
<gene>
    <name evidence="3" type="ORF">CHK_2684</name>
</gene>
<dbReference type="Gene3D" id="3.40.50.720">
    <property type="entry name" value="NAD(P)-binding Rossmann-like Domain"/>
    <property type="match status" value="1"/>
</dbReference>
<dbReference type="Proteomes" id="UP000034076">
    <property type="component" value="Unassembled WGS sequence"/>
</dbReference>
<dbReference type="InterPro" id="IPR055170">
    <property type="entry name" value="GFO_IDH_MocA-like_dom"/>
</dbReference>
<proteinExistence type="predicted"/>
<dbReference type="Pfam" id="PF22725">
    <property type="entry name" value="GFO_IDH_MocA_C3"/>
    <property type="match status" value="1"/>
</dbReference>
<dbReference type="STRING" id="270498.CHK_2684"/>
<evidence type="ECO:0000313" key="3">
    <source>
        <dbReference type="EMBL" id="KKI49876.1"/>
    </source>
</evidence>
<dbReference type="GO" id="GO:0000166">
    <property type="term" value="F:nucleotide binding"/>
    <property type="evidence" value="ECO:0007669"/>
    <property type="project" value="InterPro"/>
</dbReference>
<dbReference type="EMBL" id="LAYJ01000116">
    <property type="protein sequence ID" value="KKI49876.1"/>
    <property type="molecule type" value="Genomic_DNA"/>
</dbReference>
<dbReference type="InterPro" id="IPR000683">
    <property type="entry name" value="Gfo/Idh/MocA-like_OxRdtase_N"/>
</dbReference>
<dbReference type="SUPFAM" id="SSF55347">
    <property type="entry name" value="Glyceraldehyde-3-phosphate dehydrogenase-like, C-terminal domain"/>
    <property type="match status" value="1"/>
</dbReference>
<dbReference type="InterPro" id="IPR051450">
    <property type="entry name" value="Gfo/Idh/MocA_Oxidoreductases"/>
</dbReference>
<protein>
    <submittedName>
        <fullName evidence="3">Oxidoreductase, Gfo/Idh/MocA family</fullName>
    </submittedName>
</protein>
<feature type="domain" description="Gfo/Idh/MocA-like oxidoreductase N-terminal" evidence="1">
    <location>
        <begin position="5"/>
        <end position="122"/>
    </location>
</feature>
<dbReference type="OrthoDB" id="9815825at2"/>
<reference evidence="3 4" key="1">
    <citation type="submission" date="2015-04" db="EMBL/GenBank/DDBJ databases">
        <title>Draft genome sequence of bacteremic isolate Catabacter hongkongensis type strain HKU16T.</title>
        <authorList>
            <person name="Lau S.K."/>
            <person name="Teng J.L."/>
            <person name="Huang Y."/>
            <person name="Curreem S.O."/>
            <person name="Tsui S.K."/>
            <person name="Woo P.C."/>
        </authorList>
    </citation>
    <scope>NUCLEOTIDE SEQUENCE [LARGE SCALE GENOMIC DNA]</scope>
    <source>
        <strain evidence="3 4">HKU16</strain>
    </source>
</reference>
<sequence>MGKVKLALVGCGFISDVHEKAFRELQDKIEVVACCDIVIERARKMAEFLDCPLAVEDYRELMDVADAFLLALPHDLHYEIGMDCLNHKKHVLMEKPLALSEDECLGLIRAAEENHVKLMVAYIMRYHPMIAKLKEIIDRKEYGELFQMSIWTEQYTYYEDEWTTSAARLGGGQFFSHGCHYVDLLLWYLGKPIKGAHMGTNLCTPWMEMEGTSNAIFEFEGGRLAYHFGTWGAKGTRHSYAINTFFEDGMVECCLNEGKMYLHKSSNLTKYFEKSDQEILIFECEPTSHLPKYEIEHFADCILEDKEPLTSGAATLQGHRVIWRMYEAEKKNVIADLRGLALDDPWDRTGAGKLPV</sequence>
<accession>A0A0M2NFY0</accession>
<dbReference type="AlphaFoldDB" id="A0A0M2NFY0"/>
<dbReference type="RefSeq" id="WP_046444482.1">
    <property type="nucleotide sequence ID" value="NZ_LAYJ01000116.1"/>
</dbReference>
<organism evidence="3 4">
    <name type="scientific">Christensenella hongkongensis</name>
    <dbReference type="NCBI Taxonomy" id="270498"/>
    <lineage>
        <taxon>Bacteria</taxon>
        <taxon>Bacillati</taxon>
        <taxon>Bacillota</taxon>
        <taxon>Clostridia</taxon>
        <taxon>Christensenellales</taxon>
        <taxon>Christensenellaceae</taxon>
        <taxon>Christensenella</taxon>
    </lineage>
</organism>
<dbReference type="PANTHER" id="PTHR43377">
    <property type="entry name" value="BILIVERDIN REDUCTASE A"/>
    <property type="match status" value="1"/>
</dbReference>
<comment type="caution">
    <text evidence="3">The sequence shown here is derived from an EMBL/GenBank/DDBJ whole genome shotgun (WGS) entry which is preliminary data.</text>
</comment>
<evidence type="ECO:0000259" key="1">
    <source>
        <dbReference type="Pfam" id="PF01408"/>
    </source>
</evidence>
<dbReference type="Pfam" id="PF01408">
    <property type="entry name" value="GFO_IDH_MocA"/>
    <property type="match status" value="1"/>
</dbReference>
<evidence type="ECO:0000313" key="4">
    <source>
        <dbReference type="Proteomes" id="UP000034076"/>
    </source>
</evidence>
<evidence type="ECO:0000259" key="2">
    <source>
        <dbReference type="Pfam" id="PF22725"/>
    </source>
</evidence>
<feature type="domain" description="GFO/IDH/MocA-like oxidoreductase" evidence="2">
    <location>
        <begin position="131"/>
        <end position="242"/>
    </location>
</feature>
<dbReference type="SUPFAM" id="SSF51735">
    <property type="entry name" value="NAD(P)-binding Rossmann-fold domains"/>
    <property type="match status" value="1"/>
</dbReference>